<feature type="transmembrane region" description="Helical" evidence="1">
    <location>
        <begin position="31"/>
        <end position="50"/>
    </location>
</feature>
<accession>A0A9Y2IP65</accession>
<evidence type="ECO:0000256" key="1">
    <source>
        <dbReference type="SAM" id="Phobius"/>
    </source>
</evidence>
<organism evidence="2 3">
    <name type="scientific">Amycolatopsis carbonis</name>
    <dbReference type="NCBI Taxonomy" id="715471"/>
    <lineage>
        <taxon>Bacteria</taxon>
        <taxon>Bacillati</taxon>
        <taxon>Actinomycetota</taxon>
        <taxon>Actinomycetes</taxon>
        <taxon>Pseudonocardiales</taxon>
        <taxon>Pseudonocardiaceae</taxon>
        <taxon>Amycolatopsis</taxon>
    </lineage>
</organism>
<protein>
    <submittedName>
        <fullName evidence="2">Uncharacterized protein</fullName>
    </submittedName>
</protein>
<keyword evidence="1" id="KW-1133">Transmembrane helix</keyword>
<reference evidence="2 3" key="1">
    <citation type="submission" date="2023-06" db="EMBL/GenBank/DDBJ databases">
        <authorList>
            <person name="Oyuntsetseg B."/>
            <person name="Kim S.B."/>
        </authorList>
    </citation>
    <scope>NUCLEOTIDE SEQUENCE [LARGE SCALE GENOMIC DNA]</scope>
    <source>
        <strain evidence="2 3">2-15</strain>
    </source>
</reference>
<dbReference type="AlphaFoldDB" id="A0A9Y2IP65"/>
<dbReference type="RefSeq" id="WP_285973967.1">
    <property type="nucleotide sequence ID" value="NZ_CP127294.1"/>
</dbReference>
<keyword evidence="1" id="KW-0812">Transmembrane</keyword>
<keyword evidence="1" id="KW-0472">Membrane</keyword>
<evidence type="ECO:0000313" key="2">
    <source>
        <dbReference type="EMBL" id="WIX83417.1"/>
    </source>
</evidence>
<gene>
    <name evidence="2" type="ORF">QRX50_22995</name>
</gene>
<dbReference type="Proteomes" id="UP001236014">
    <property type="component" value="Chromosome"/>
</dbReference>
<keyword evidence="3" id="KW-1185">Reference proteome</keyword>
<evidence type="ECO:0000313" key="3">
    <source>
        <dbReference type="Proteomes" id="UP001236014"/>
    </source>
</evidence>
<dbReference type="EMBL" id="CP127294">
    <property type="protein sequence ID" value="WIX83417.1"/>
    <property type="molecule type" value="Genomic_DNA"/>
</dbReference>
<name>A0A9Y2IP65_9PSEU</name>
<dbReference type="KEGG" id="acab:QRX50_22995"/>
<feature type="transmembrane region" description="Helical" evidence="1">
    <location>
        <begin position="56"/>
        <end position="77"/>
    </location>
</feature>
<proteinExistence type="predicted"/>
<sequence length="166" mass="18894">MSDKNVDQAEVNRFNREGRLHPSQWRKVLEFNFWFAVVLLVAGVYALVRIPGYQEGYGYMFAVPVIVIMLLLLAFCVRRLLFLRKGTITTFTGFTHDAALSRPLPKNYPILLYTIKSQGGNPMHTVAFNGLRRSIDHDVHAKFHPEHENTICLTPNGKVIVNVIPS</sequence>